<dbReference type="InterPro" id="IPR013216">
    <property type="entry name" value="Methyltransf_11"/>
</dbReference>
<evidence type="ECO:0000313" key="3">
    <source>
        <dbReference type="EMBL" id="CDN87100.1"/>
    </source>
</evidence>
<dbReference type="EC" id="2.1.1.-" evidence="3"/>
<dbReference type="AlphaFoldDB" id="A0A1L1PC98"/>
<dbReference type="EMBL" id="CCAE010000008">
    <property type="protein sequence ID" value="CDN87100.1"/>
    <property type="molecule type" value="Genomic_DNA"/>
</dbReference>
<dbReference type="SUPFAM" id="SSF53335">
    <property type="entry name" value="S-adenosyl-L-methionine-dependent methyltransferases"/>
    <property type="match status" value="1"/>
</dbReference>
<gene>
    <name evidence="3" type="ORF">BN948_01519</name>
</gene>
<dbReference type="InterPro" id="IPR029063">
    <property type="entry name" value="SAM-dependent_MTases_sf"/>
</dbReference>
<dbReference type="PANTHER" id="PTHR44068:SF11">
    <property type="entry name" value="GERANYL DIPHOSPHATE 2-C-METHYLTRANSFERASE"/>
    <property type="match status" value="1"/>
</dbReference>
<organism evidence="3 4">
    <name type="scientific">Hydrogenophaga intermedia</name>
    <dbReference type="NCBI Taxonomy" id="65786"/>
    <lineage>
        <taxon>Bacteria</taxon>
        <taxon>Pseudomonadati</taxon>
        <taxon>Pseudomonadota</taxon>
        <taxon>Betaproteobacteria</taxon>
        <taxon>Burkholderiales</taxon>
        <taxon>Comamonadaceae</taxon>
        <taxon>Hydrogenophaga</taxon>
    </lineage>
</organism>
<dbReference type="RefSeq" id="WP_009517159.1">
    <property type="nucleotide sequence ID" value="NZ_CCAE010000008.1"/>
</dbReference>
<keyword evidence="4" id="KW-1185">Reference proteome</keyword>
<dbReference type="PANTHER" id="PTHR44068">
    <property type="entry name" value="ZGC:194242"/>
    <property type="match status" value="1"/>
</dbReference>
<feature type="domain" description="Methyltransferase type 11" evidence="2">
    <location>
        <begin position="65"/>
        <end position="157"/>
    </location>
</feature>
<sequence>MTSPTSHDAQRVSREAEIYDNDELERDRLEAVMAYTQMGPARRRRDELIRAVHTRHTNTRVLEVGSQAWEAHYLKWNLKPTQLTCINISDRELDKGRQVAEAKGLPVEFKLMDAHELQFPDATFDLVFGTAILHHLEFERAVKEIARVTKPGGEILFVEPLLLNPVARLVRALTPKARTPDEKPLAREELDILDRYFAPKHLYTDLFAFPAAVVSKAVRARPSNWMVNAADRFDAAIASSMPSLGAYYRTVTVHGTRRV</sequence>
<dbReference type="GO" id="GO:0032259">
    <property type="term" value="P:methylation"/>
    <property type="evidence" value="ECO:0007669"/>
    <property type="project" value="UniProtKB-KW"/>
</dbReference>
<dbReference type="Proteomes" id="UP000028878">
    <property type="component" value="Unassembled WGS sequence"/>
</dbReference>
<protein>
    <submittedName>
        <fullName evidence="3">Putative methyltransferase</fullName>
        <ecNumber evidence="3">2.1.1.-</ecNumber>
    </submittedName>
</protein>
<dbReference type="Pfam" id="PF08241">
    <property type="entry name" value="Methyltransf_11"/>
    <property type="match status" value="1"/>
</dbReference>
<evidence type="ECO:0000256" key="1">
    <source>
        <dbReference type="ARBA" id="ARBA00022679"/>
    </source>
</evidence>
<keyword evidence="3" id="KW-0489">Methyltransferase</keyword>
<dbReference type="InterPro" id="IPR050447">
    <property type="entry name" value="Erg6_SMT_methyltransf"/>
</dbReference>
<reference evidence="4" key="1">
    <citation type="submission" date="2014-11" db="EMBL/GenBank/DDBJ databases">
        <title>Draft genome sequence of Hydrogenophaga intermedia S1.</title>
        <authorList>
            <person name="Gan H.M."/>
            <person name="Chew T.H."/>
            <person name="Stolz A."/>
        </authorList>
    </citation>
    <scope>NUCLEOTIDE SEQUENCE [LARGE SCALE GENOMIC DNA]</scope>
    <source>
        <strain evidence="4">S1</strain>
    </source>
</reference>
<dbReference type="Gene3D" id="3.40.50.150">
    <property type="entry name" value="Vaccinia Virus protein VP39"/>
    <property type="match status" value="1"/>
</dbReference>
<accession>A0A1L1PC98</accession>
<evidence type="ECO:0000259" key="2">
    <source>
        <dbReference type="Pfam" id="PF08241"/>
    </source>
</evidence>
<evidence type="ECO:0000313" key="4">
    <source>
        <dbReference type="Proteomes" id="UP000028878"/>
    </source>
</evidence>
<dbReference type="GO" id="GO:0008757">
    <property type="term" value="F:S-adenosylmethionine-dependent methyltransferase activity"/>
    <property type="evidence" value="ECO:0007669"/>
    <property type="project" value="InterPro"/>
</dbReference>
<name>A0A1L1PC98_HYDIT</name>
<proteinExistence type="predicted"/>
<keyword evidence="1 3" id="KW-0808">Transferase</keyword>